<sequence>MASGEDNELVEFEVSGEGRDYWSYAKAQVHNMWEHTLICGTNIFKLRIRTRVGSASSLSWLMDISGIRLGDLQKLTTTRTARATSGKFHP</sequence>
<accession>A0ABR2Z774</accession>
<gene>
    <name evidence="1" type="ORF">AAF712_016246</name>
</gene>
<reference evidence="1 2" key="1">
    <citation type="submission" date="2024-05" db="EMBL/GenBank/DDBJ databases">
        <title>A draft genome resource for the thread blight pathogen Marasmius tenuissimus strain MS-2.</title>
        <authorList>
            <person name="Yulfo-Soto G.E."/>
            <person name="Baruah I.K."/>
            <person name="Amoako-Attah I."/>
            <person name="Bukari Y."/>
            <person name="Meinhardt L.W."/>
            <person name="Bailey B.A."/>
            <person name="Cohen S.P."/>
        </authorList>
    </citation>
    <scope>NUCLEOTIDE SEQUENCE [LARGE SCALE GENOMIC DNA]</scope>
    <source>
        <strain evidence="1 2">MS-2</strain>
    </source>
</reference>
<evidence type="ECO:0000313" key="1">
    <source>
        <dbReference type="EMBL" id="KAL0057127.1"/>
    </source>
</evidence>
<name>A0ABR2Z774_9AGAR</name>
<dbReference type="EMBL" id="JBBXMP010000677">
    <property type="protein sequence ID" value="KAL0057127.1"/>
    <property type="molecule type" value="Genomic_DNA"/>
</dbReference>
<protein>
    <submittedName>
        <fullName evidence="1">Uncharacterized protein</fullName>
    </submittedName>
</protein>
<keyword evidence="2" id="KW-1185">Reference proteome</keyword>
<comment type="caution">
    <text evidence="1">The sequence shown here is derived from an EMBL/GenBank/DDBJ whole genome shotgun (WGS) entry which is preliminary data.</text>
</comment>
<proteinExistence type="predicted"/>
<dbReference type="Proteomes" id="UP001437256">
    <property type="component" value="Unassembled WGS sequence"/>
</dbReference>
<organism evidence="1 2">
    <name type="scientific">Marasmius tenuissimus</name>
    <dbReference type="NCBI Taxonomy" id="585030"/>
    <lineage>
        <taxon>Eukaryota</taxon>
        <taxon>Fungi</taxon>
        <taxon>Dikarya</taxon>
        <taxon>Basidiomycota</taxon>
        <taxon>Agaricomycotina</taxon>
        <taxon>Agaricomycetes</taxon>
        <taxon>Agaricomycetidae</taxon>
        <taxon>Agaricales</taxon>
        <taxon>Marasmiineae</taxon>
        <taxon>Marasmiaceae</taxon>
        <taxon>Marasmius</taxon>
    </lineage>
</organism>
<evidence type="ECO:0000313" key="2">
    <source>
        <dbReference type="Proteomes" id="UP001437256"/>
    </source>
</evidence>